<organism evidence="2 3">
    <name type="scientific">Bifidobacterium animalis subsp. animalis MCC 0483</name>
    <dbReference type="NCBI Taxonomy" id="1365955"/>
    <lineage>
        <taxon>Bacteria</taxon>
        <taxon>Bacillati</taxon>
        <taxon>Actinomycetota</taxon>
        <taxon>Actinomycetes</taxon>
        <taxon>Bifidobacteriales</taxon>
        <taxon>Bifidobacteriaceae</taxon>
        <taxon>Bifidobacterium</taxon>
    </lineage>
</organism>
<dbReference type="Proteomes" id="UP000037239">
    <property type="component" value="Unassembled WGS sequence"/>
</dbReference>
<accession>A0AB34T910</accession>
<comment type="caution">
    <text evidence="2">The sequence shown here is derived from an EMBL/GenBank/DDBJ whole genome shotgun (WGS) entry which is preliminary data.</text>
</comment>
<protein>
    <submittedName>
        <fullName evidence="2">Uncharacterized protein</fullName>
    </submittedName>
</protein>
<dbReference type="AlphaFoldDB" id="A0AB34T910"/>
<evidence type="ECO:0000313" key="3">
    <source>
        <dbReference type="Proteomes" id="UP000037239"/>
    </source>
</evidence>
<reference evidence="2 3" key="1">
    <citation type="journal article" date="2015" name="Int J Genomics">
        <title>Comparative Genomics Revealed Genetic Diversity and Species/Strain-Level Differences in Carbohydrate Metabolism of Three Probiotic Bifidobacterial Species.</title>
        <authorList>
            <person name="Odamaki T."/>
            <person name="Horigome A."/>
            <person name="Sugahara H."/>
            <person name="Hashikura N."/>
            <person name="Minami J."/>
            <person name="Xiao J.Z."/>
            <person name="Abe F."/>
        </authorList>
    </citation>
    <scope>NUCLEOTIDE SEQUENCE [LARGE SCALE GENOMIC DNA]</scope>
    <source>
        <strain evidence="2 3">MCC 0483</strain>
    </source>
</reference>
<dbReference type="RefSeq" id="WP_154708442.1">
    <property type="nucleotide sequence ID" value="NZ_AWFK01000008.1"/>
</dbReference>
<gene>
    <name evidence="2" type="ORF">BAAM0483_05355</name>
</gene>
<keyword evidence="1" id="KW-0812">Transmembrane</keyword>
<keyword evidence="1" id="KW-1133">Transmembrane helix</keyword>
<name>A0AB34T910_9BIFI</name>
<keyword evidence="1" id="KW-0472">Membrane</keyword>
<dbReference type="EMBL" id="AWFK01000008">
    <property type="protein sequence ID" value="KOA49573.1"/>
    <property type="molecule type" value="Genomic_DNA"/>
</dbReference>
<evidence type="ECO:0000256" key="1">
    <source>
        <dbReference type="SAM" id="Phobius"/>
    </source>
</evidence>
<feature type="transmembrane region" description="Helical" evidence="1">
    <location>
        <begin position="21"/>
        <end position="41"/>
    </location>
</feature>
<evidence type="ECO:0000313" key="2">
    <source>
        <dbReference type="EMBL" id="KOA49573.1"/>
    </source>
</evidence>
<sequence length="57" mass="5970">MEDGRDGARHARGRGLSAGFVAGWLAIILMVAVVSMGLYLWSMPPVVPVDGVSVLMG</sequence>
<proteinExistence type="predicted"/>